<dbReference type="EMBL" id="FUYQ01000024">
    <property type="protein sequence ID" value="SKB79730.1"/>
    <property type="molecule type" value="Genomic_DNA"/>
</dbReference>
<gene>
    <name evidence="1" type="ORF">SAMN05660349_02811</name>
</gene>
<dbReference type="AlphaFoldDB" id="A0A1T5E7C7"/>
<dbReference type="InterPro" id="IPR032762">
    <property type="entry name" value="Polysacc_deac_3"/>
</dbReference>
<evidence type="ECO:0000313" key="2">
    <source>
        <dbReference type="Proteomes" id="UP000190852"/>
    </source>
</evidence>
<accession>A0A1T5E7C7</accession>
<proteinExistence type="predicted"/>
<evidence type="ECO:0000313" key="1">
    <source>
        <dbReference type="EMBL" id="SKB79730.1"/>
    </source>
</evidence>
<dbReference type="CDD" id="cd10585">
    <property type="entry name" value="CE4_SF"/>
    <property type="match status" value="1"/>
</dbReference>
<organism evidence="1 2">
    <name type="scientific">Parabacteroides chartae</name>
    <dbReference type="NCBI Taxonomy" id="1037355"/>
    <lineage>
        <taxon>Bacteria</taxon>
        <taxon>Pseudomonadati</taxon>
        <taxon>Bacteroidota</taxon>
        <taxon>Bacteroidia</taxon>
        <taxon>Bacteroidales</taxon>
        <taxon>Tannerellaceae</taxon>
        <taxon>Parabacteroides</taxon>
    </lineage>
</organism>
<sequence length="294" mass="34468">MIWDNVRVMLNYGVGIAFHDVETEEVHNIDSIVSHYNIAQNIITSKLNGRGCKILAEPNGNYDYVKAALVYNPIQLMTAQNNTKDTLYPFKVVSDLNKKLIHRYDNKDPNMYRSIIVDNLISDREKRKAIHVLAHATDYNWVSFLEWINDQYGKDGDDSVWFPSMEEYYEYNYYRIHSKIETAINGNILKIKIRMPAGQYFYYPSITLNLKGIRAENIQSIQTDDVITGFSYGNYEEGTMLNIDCYKYLYERALFFSEQYLANPTDDNSKDAFYFINQLKESDKKNELLRRIGY</sequence>
<keyword evidence="2" id="KW-1185">Reference proteome</keyword>
<protein>
    <submittedName>
        <fullName evidence="1">Putative polysaccharide deacetylase</fullName>
    </submittedName>
</protein>
<name>A0A1T5E7C7_9BACT</name>
<dbReference type="Pfam" id="PF15421">
    <property type="entry name" value="Polysacc_deac_3"/>
    <property type="match status" value="1"/>
</dbReference>
<dbReference type="Proteomes" id="UP000190852">
    <property type="component" value="Unassembled WGS sequence"/>
</dbReference>
<reference evidence="2" key="1">
    <citation type="submission" date="2017-02" db="EMBL/GenBank/DDBJ databases">
        <authorList>
            <person name="Varghese N."/>
            <person name="Submissions S."/>
        </authorList>
    </citation>
    <scope>NUCLEOTIDE SEQUENCE [LARGE SCALE GENOMIC DNA]</scope>
    <source>
        <strain evidence="2">DSM 24967</strain>
    </source>
</reference>